<protein>
    <submittedName>
        <fullName evidence="9">PROM2 protein</fullName>
    </submittedName>
</protein>
<dbReference type="GO" id="GO:0031528">
    <property type="term" value="C:microvillus membrane"/>
    <property type="evidence" value="ECO:0007669"/>
    <property type="project" value="UniProtKB-SubCell"/>
</dbReference>
<feature type="transmembrane region" description="Helical" evidence="7">
    <location>
        <begin position="107"/>
        <end position="135"/>
    </location>
</feature>
<proteinExistence type="inferred from homology"/>
<feature type="transmembrane region" description="Helical" evidence="7">
    <location>
        <begin position="156"/>
        <end position="178"/>
    </location>
</feature>
<gene>
    <name evidence="9" type="primary">Prom2</name>
    <name evidence="9" type="ORF">PTEBUR_R02782</name>
</gene>
<feature type="signal peptide" evidence="8">
    <location>
        <begin position="1"/>
        <end position="30"/>
    </location>
</feature>
<reference evidence="9 10" key="1">
    <citation type="submission" date="2019-09" db="EMBL/GenBank/DDBJ databases">
        <title>Bird 10,000 Genomes (B10K) Project - Family phase.</title>
        <authorList>
            <person name="Zhang G."/>
        </authorList>
    </citation>
    <scope>NUCLEOTIDE SEQUENCE [LARGE SCALE GENOMIC DNA]</scope>
    <source>
        <strain evidence="9">B10K-DU-027-49</strain>
        <tissue evidence="9">Muscle</tissue>
    </source>
</reference>
<dbReference type="PANTHER" id="PTHR22730:SF6">
    <property type="entry name" value="PROMININ-2"/>
    <property type="match status" value="1"/>
</dbReference>
<accession>A0A7K5Z5T8</accession>
<evidence type="ECO:0000313" key="10">
    <source>
        <dbReference type="Proteomes" id="UP000522270"/>
    </source>
</evidence>
<dbReference type="EMBL" id="VYZE01002761">
    <property type="protein sequence ID" value="NWU72879.1"/>
    <property type="molecule type" value="Genomic_DNA"/>
</dbReference>
<dbReference type="PANTHER" id="PTHR22730">
    <property type="entry name" value="PROMININ PROM PROTEIN"/>
    <property type="match status" value="1"/>
</dbReference>
<feature type="non-terminal residue" evidence="9">
    <location>
        <position position="1"/>
    </location>
</feature>
<dbReference type="GO" id="GO:0071914">
    <property type="term" value="C:prominosome"/>
    <property type="evidence" value="ECO:0007669"/>
    <property type="project" value="TreeGrafter"/>
</dbReference>
<evidence type="ECO:0000256" key="5">
    <source>
        <dbReference type="ARBA" id="ARBA00023136"/>
    </source>
</evidence>
<organism evidence="9 10">
    <name type="scientific">Pterocles burchelli</name>
    <dbReference type="NCBI Taxonomy" id="2585816"/>
    <lineage>
        <taxon>Eukaryota</taxon>
        <taxon>Metazoa</taxon>
        <taxon>Chordata</taxon>
        <taxon>Craniata</taxon>
        <taxon>Vertebrata</taxon>
        <taxon>Euteleostomi</taxon>
        <taxon>Archelosauria</taxon>
        <taxon>Archosauria</taxon>
        <taxon>Dinosauria</taxon>
        <taxon>Saurischia</taxon>
        <taxon>Theropoda</taxon>
        <taxon>Coelurosauria</taxon>
        <taxon>Aves</taxon>
        <taxon>Neognathae</taxon>
        <taxon>Neoaves</taxon>
        <taxon>Columbimorphae</taxon>
        <taxon>Pterocliformes</taxon>
        <taxon>Pteroclidae</taxon>
        <taxon>Pterocles</taxon>
    </lineage>
</organism>
<keyword evidence="5 7" id="KW-0472">Membrane</keyword>
<keyword evidence="10" id="KW-1185">Reference proteome</keyword>
<feature type="chain" id="PRO_5029596948" evidence="8">
    <location>
        <begin position="31"/>
        <end position="887"/>
    </location>
</feature>
<keyword evidence="8" id="KW-0732">Signal</keyword>
<feature type="transmembrane region" description="Helical" evidence="7">
    <location>
        <begin position="834"/>
        <end position="855"/>
    </location>
</feature>
<dbReference type="GO" id="GO:0016324">
    <property type="term" value="C:apical plasma membrane"/>
    <property type="evidence" value="ECO:0007669"/>
    <property type="project" value="TreeGrafter"/>
</dbReference>
<dbReference type="OrthoDB" id="6229420at2759"/>
<dbReference type="GO" id="GO:0015485">
    <property type="term" value="F:cholesterol binding"/>
    <property type="evidence" value="ECO:0007669"/>
    <property type="project" value="TreeGrafter"/>
</dbReference>
<feature type="non-terminal residue" evidence="9">
    <location>
        <position position="887"/>
    </location>
</feature>
<keyword evidence="4 7" id="KW-1133">Transmembrane helix</keyword>
<dbReference type="Pfam" id="PF05478">
    <property type="entry name" value="Prominin"/>
    <property type="match status" value="2"/>
</dbReference>
<sequence>RSPPGSLLAAEAMRAAGLLLAWVLLRPAGTQQCHPAGPGGVLRFTDRHAEIRVPALHRVPSSLDPLYGLVRSCLDLIQQNPLPTELLRVALNDPGSVRTSQVVQYELGYVVCAVVALLFTVAVPVAGMCFCYCRSRRRCGGRLRAHRRSLGCRRHCLLLCLSLTSLVILISVVCAFVTSQRVKGQMELGLRAVPATLRTLRQHIANVPQGVQMVVDQFDVPRRQIISDLGGLSRSVGLSIHAQLKAMTYAALADLQDRAGDLQTSLHHLQILDKTVRALASARAELEPALRERRRLVVALLDDPRCTSCASVLGRAQSLELGADYGKVRWGAGPPPPRFLATPRLTGFFFHPKVPSVEKVLKALAGLPRSDFAEMIRQGNGTFNSIPELAVERMARVIQDLRNDVARVVEKVQSIADGFPLSDYTRPVSEALVKAEDRSQPYLREVERFEQYRWIAGTVLCSIILLILICNVTGMALGSYGLSKREDPSDYECRGEAGAKFLLLGVGLAFLFSWLLILLVFATFLVGGNIQTLVCRNWVNQEIYKFIDTPGNLPPSMNITRQLNLRRDSNLSATYRECKSGAGLWEVLQLERSYDLDEHLKTPKYTADFQKRLGDFTARLGDVRLLRSEGRQDLETFARSGVDEVDYGRFQEEMKNPVVQTSLPALARSLEGLQKMQVSSGTGGGGCLRACGDVLTLLSPPQRNSTVAGRLAAEARALWQMQNSTVQLQEALVAKLGESVQFLSRLAPHLQERVKNTLATTASVEARLPVQAQQILRQEIGCFTRKELRYFAQYLNWVGQTLREDVASCQPLATALDNGRVILCDRIADPWNGFWFSLGCCTFFLIPNIIFAVRLTKHFRPIRNRLISTGSEETCPFHIPRVTALKL</sequence>
<comment type="subcellular location">
    <subcellularLocation>
        <location evidence="1">Cell projection</location>
        <location evidence="1">Microvillus membrane</location>
        <topology evidence="1">Multi-pass membrane protein</topology>
    </subcellularLocation>
</comment>
<evidence type="ECO:0000256" key="2">
    <source>
        <dbReference type="ARBA" id="ARBA00006058"/>
    </source>
</evidence>
<evidence type="ECO:0000256" key="3">
    <source>
        <dbReference type="ARBA" id="ARBA00022692"/>
    </source>
</evidence>
<dbReference type="AlphaFoldDB" id="A0A7K5Z5T8"/>
<dbReference type="GO" id="GO:0009986">
    <property type="term" value="C:cell surface"/>
    <property type="evidence" value="ECO:0007669"/>
    <property type="project" value="TreeGrafter"/>
</dbReference>
<evidence type="ECO:0000256" key="6">
    <source>
        <dbReference type="ARBA" id="ARBA00023180"/>
    </source>
</evidence>
<evidence type="ECO:0000313" key="9">
    <source>
        <dbReference type="EMBL" id="NWU72879.1"/>
    </source>
</evidence>
<dbReference type="Proteomes" id="UP000522270">
    <property type="component" value="Unassembled WGS sequence"/>
</dbReference>
<feature type="transmembrane region" description="Helical" evidence="7">
    <location>
        <begin position="501"/>
        <end position="526"/>
    </location>
</feature>
<comment type="similarity">
    <text evidence="2">Belongs to the prominin family.</text>
</comment>
<evidence type="ECO:0000256" key="4">
    <source>
        <dbReference type="ARBA" id="ARBA00022989"/>
    </source>
</evidence>
<evidence type="ECO:0000256" key="1">
    <source>
        <dbReference type="ARBA" id="ARBA00004475"/>
    </source>
</evidence>
<dbReference type="GO" id="GO:0005929">
    <property type="term" value="C:cilium"/>
    <property type="evidence" value="ECO:0007669"/>
    <property type="project" value="TreeGrafter"/>
</dbReference>
<dbReference type="InterPro" id="IPR008795">
    <property type="entry name" value="Prominin"/>
</dbReference>
<name>A0A7K5Z5T8_9AVES</name>
<evidence type="ECO:0000256" key="8">
    <source>
        <dbReference type="SAM" id="SignalP"/>
    </source>
</evidence>
<comment type="caution">
    <text evidence="9">The sequence shown here is derived from an EMBL/GenBank/DDBJ whole genome shotgun (WGS) entry which is preliminary data.</text>
</comment>
<evidence type="ECO:0000256" key="7">
    <source>
        <dbReference type="SAM" id="Phobius"/>
    </source>
</evidence>
<keyword evidence="6" id="KW-0325">Glycoprotein</keyword>
<feature type="transmembrane region" description="Helical" evidence="7">
    <location>
        <begin position="454"/>
        <end position="480"/>
    </location>
</feature>
<keyword evidence="3 7" id="KW-0812">Transmembrane</keyword>